<keyword evidence="8" id="KW-0732">Signal</keyword>
<dbReference type="PROSITE" id="PS00659">
    <property type="entry name" value="GLYCOSYL_HYDROL_F5"/>
    <property type="match status" value="1"/>
</dbReference>
<evidence type="ECO:0000256" key="3">
    <source>
        <dbReference type="ARBA" id="ARBA00023001"/>
    </source>
</evidence>
<keyword evidence="5 7" id="KW-0326">Glycosidase</keyword>
<evidence type="ECO:0000259" key="9">
    <source>
        <dbReference type="Pfam" id="PF00150"/>
    </source>
</evidence>
<dbReference type="PROSITE" id="PS51257">
    <property type="entry name" value="PROKAR_LIPOPROTEIN"/>
    <property type="match status" value="1"/>
</dbReference>
<protein>
    <submittedName>
        <fullName evidence="10">Glycoside hydrolase family 5 protein</fullName>
    </submittedName>
</protein>
<dbReference type="InterPro" id="IPR018087">
    <property type="entry name" value="Glyco_hydro_5_CS"/>
</dbReference>
<dbReference type="GO" id="GO:0008422">
    <property type="term" value="F:beta-glucosidase activity"/>
    <property type="evidence" value="ECO:0007669"/>
    <property type="project" value="TreeGrafter"/>
</dbReference>
<feature type="domain" description="Glycoside hydrolase family 5" evidence="9">
    <location>
        <begin position="59"/>
        <end position="344"/>
    </location>
</feature>
<evidence type="ECO:0000256" key="6">
    <source>
        <dbReference type="ARBA" id="ARBA00023326"/>
    </source>
</evidence>
<dbReference type="GO" id="GO:0030245">
    <property type="term" value="P:cellulose catabolic process"/>
    <property type="evidence" value="ECO:0007669"/>
    <property type="project" value="UniProtKB-KW"/>
</dbReference>
<keyword evidence="4" id="KW-0119">Carbohydrate metabolism</keyword>
<feature type="chain" id="PRO_5041297754" evidence="8">
    <location>
        <begin position="16"/>
        <end position="369"/>
    </location>
</feature>
<accession>A0AA49GMN1</accession>
<reference evidence="10" key="2">
    <citation type="journal article" date="2024" name="Antonie Van Leeuwenhoek">
        <title>Roseihalotalea indica gen. nov., sp. nov., a halophilic Bacteroidetes from mesopelagic Southwest Indian Ocean with higher carbohydrate metabolic potential.</title>
        <authorList>
            <person name="Chen B."/>
            <person name="Zhang M."/>
            <person name="Lin D."/>
            <person name="Ye J."/>
            <person name="Tang K."/>
        </authorList>
    </citation>
    <scope>NUCLEOTIDE SEQUENCE</scope>
    <source>
        <strain evidence="10">TK19036</strain>
    </source>
</reference>
<dbReference type="InterPro" id="IPR017853">
    <property type="entry name" value="GH"/>
</dbReference>
<feature type="signal peptide" evidence="8">
    <location>
        <begin position="1"/>
        <end position="15"/>
    </location>
</feature>
<dbReference type="InterPro" id="IPR050386">
    <property type="entry name" value="Glycosyl_hydrolase_5"/>
</dbReference>
<evidence type="ECO:0000256" key="4">
    <source>
        <dbReference type="ARBA" id="ARBA00023277"/>
    </source>
</evidence>
<evidence type="ECO:0000256" key="5">
    <source>
        <dbReference type="ARBA" id="ARBA00023295"/>
    </source>
</evidence>
<name>A0AA49GMN1_9BACT</name>
<dbReference type="SUPFAM" id="SSF51445">
    <property type="entry name" value="(Trans)glycosidases"/>
    <property type="match status" value="1"/>
</dbReference>
<dbReference type="PANTHER" id="PTHR31297">
    <property type="entry name" value="GLUCAN ENDO-1,6-BETA-GLUCOSIDASE B"/>
    <property type="match status" value="1"/>
</dbReference>
<evidence type="ECO:0000256" key="7">
    <source>
        <dbReference type="RuleBase" id="RU361153"/>
    </source>
</evidence>
<dbReference type="EMBL" id="CP120682">
    <property type="protein sequence ID" value="WKN36574.1"/>
    <property type="molecule type" value="Genomic_DNA"/>
</dbReference>
<proteinExistence type="inferred from homology"/>
<dbReference type="GO" id="GO:0005576">
    <property type="term" value="C:extracellular region"/>
    <property type="evidence" value="ECO:0007669"/>
    <property type="project" value="TreeGrafter"/>
</dbReference>
<evidence type="ECO:0000256" key="1">
    <source>
        <dbReference type="ARBA" id="ARBA00005641"/>
    </source>
</evidence>
<sequence>MMRLSILFLCFVAFYACQPSTTETESPDFDEFTLHRGTNISHWLSQSERRGEERRKFFTQDDVNYLKGLGFDHLRIPVDEEQLFDVDGNAEPEAFELLTHALDWCQQAGLRAIVDLHILRSHHFNEDEKPLWTNPAEQEKFMDFWRILSDSLNHYPIGMLAYELMNEPVADNPDDWNQLVARATAVIREKEKDRFIVIGSNLWQNADTFDALSVPENDPNILLSFHFYHPFLLSHYQASWTDIANYEGPVHYPGELVTAAEFDSLPNTQKAYVEERMQPYNRDSLENMMAKPIRVAKDLNLPLYCGEWGIITSAPSADRLRWYKDMVDIFEKNDIAYANWDYKSGSFGLVADDGSPNKEVIDAVTSGKE</sequence>
<reference evidence="10" key="1">
    <citation type="journal article" date="2023" name="Comput. Struct. Biotechnol. J.">
        <title>Discovery of a novel marine Bacteroidetes with a rich repertoire of carbohydrate-active enzymes.</title>
        <authorList>
            <person name="Chen B."/>
            <person name="Liu G."/>
            <person name="Chen Q."/>
            <person name="Wang H."/>
            <person name="Liu L."/>
            <person name="Tang K."/>
        </authorList>
    </citation>
    <scope>NUCLEOTIDE SEQUENCE</scope>
    <source>
        <strain evidence="10">TK19036</strain>
    </source>
</reference>
<dbReference type="PANTHER" id="PTHR31297:SF41">
    <property type="entry name" value="ENDOGLUCANASE, PUTATIVE (AFU_ORTHOLOGUE AFUA_5G01830)-RELATED"/>
    <property type="match status" value="1"/>
</dbReference>
<organism evidence="10">
    <name type="scientific">Roseihalotalea indica</name>
    <dbReference type="NCBI Taxonomy" id="2867963"/>
    <lineage>
        <taxon>Bacteria</taxon>
        <taxon>Pseudomonadati</taxon>
        <taxon>Bacteroidota</taxon>
        <taxon>Cytophagia</taxon>
        <taxon>Cytophagales</taxon>
        <taxon>Catalimonadaceae</taxon>
        <taxon>Roseihalotalea</taxon>
    </lineage>
</organism>
<dbReference type="Pfam" id="PF00150">
    <property type="entry name" value="Cellulase"/>
    <property type="match status" value="1"/>
</dbReference>
<dbReference type="Gene3D" id="3.20.20.80">
    <property type="entry name" value="Glycosidases"/>
    <property type="match status" value="1"/>
</dbReference>
<evidence type="ECO:0000313" key="10">
    <source>
        <dbReference type="EMBL" id="WKN36574.1"/>
    </source>
</evidence>
<comment type="similarity">
    <text evidence="1 7">Belongs to the glycosyl hydrolase 5 (cellulase A) family.</text>
</comment>
<evidence type="ECO:0000256" key="2">
    <source>
        <dbReference type="ARBA" id="ARBA00022801"/>
    </source>
</evidence>
<dbReference type="AlphaFoldDB" id="A0AA49GMN1"/>
<gene>
    <name evidence="10" type="ORF">K4G66_29880</name>
</gene>
<evidence type="ECO:0000256" key="8">
    <source>
        <dbReference type="SAM" id="SignalP"/>
    </source>
</evidence>
<keyword evidence="2 7" id="KW-0378">Hydrolase</keyword>
<dbReference type="InterPro" id="IPR001547">
    <property type="entry name" value="Glyco_hydro_5"/>
</dbReference>
<keyword evidence="6" id="KW-0624">Polysaccharide degradation</keyword>
<dbReference type="GO" id="GO:0009986">
    <property type="term" value="C:cell surface"/>
    <property type="evidence" value="ECO:0007669"/>
    <property type="project" value="TreeGrafter"/>
</dbReference>
<keyword evidence="3" id="KW-0136">Cellulose degradation</keyword>